<dbReference type="PANTHER" id="PTHR18895:SF74">
    <property type="entry name" value="MTRF1L RELEASE FACTOR GLUTAMINE METHYLTRANSFERASE"/>
    <property type="match status" value="1"/>
</dbReference>
<feature type="binding site" evidence="5">
    <location>
        <position position="210"/>
    </location>
    <ligand>
        <name>S-adenosyl-L-methionine</name>
        <dbReference type="ChEBI" id="CHEBI:59789"/>
    </ligand>
</feature>
<evidence type="ECO:0000313" key="8">
    <source>
        <dbReference type="EMBL" id="MFD1887462.1"/>
    </source>
</evidence>
<keyword evidence="2 5" id="KW-0808">Transferase</keyword>
<evidence type="ECO:0000313" key="9">
    <source>
        <dbReference type="Proteomes" id="UP001597233"/>
    </source>
</evidence>
<dbReference type="Proteomes" id="UP001597233">
    <property type="component" value="Unassembled WGS sequence"/>
</dbReference>
<dbReference type="SUPFAM" id="SSF53335">
    <property type="entry name" value="S-adenosyl-L-methionine-dependent methyltransferases"/>
    <property type="match status" value="1"/>
</dbReference>
<comment type="catalytic activity">
    <reaction evidence="4 5">
        <text>L-glutaminyl-[peptide chain release factor] + S-adenosyl-L-methionine = N(5)-methyl-L-glutaminyl-[peptide chain release factor] + S-adenosyl-L-homocysteine + H(+)</text>
        <dbReference type="Rhea" id="RHEA:42896"/>
        <dbReference type="Rhea" id="RHEA-COMP:10271"/>
        <dbReference type="Rhea" id="RHEA-COMP:10272"/>
        <dbReference type="ChEBI" id="CHEBI:15378"/>
        <dbReference type="ChEBI" id="CHEBI:30011"/>
        <dbReference type="ChEBI" id="CHEBI:57856"/>
        <dbReference type="ChEBI" id="CHEBI:59789"/>
        <dbReference type="ChEBI" id="CHEBI:61891"/>
        <dbReference type="EC" id="2.1.1.297"/>
    </reaction>
</comment>
<dbReference type="InterPro" id="IPR019874">
    <property type="entry name" value="RF_methyltr_PrmC"/>
</dbReference>
<keyword evidence="9" id="KW-1185">Reference proteome</keyword>
<sequence>MKPQQSIREAYVEASSFFRQHEVMEPESNARLLLEWVLGLSGARYYMALPDPFPAECQAAWEEAVRRKAAGEPAQYIIGEQEFYGEVFKVTPAVLIPRPETELLVEAVVELASRSVDIHLDTNEAHTSSLVEQDQLFHGERLSHRSESTPVSAAMECTHEADQTAWGTDHVDDVKHSARRCVCVDIGTGSGAIALTLARLCPEWELWASDISPEALEIAQHNSERQGVSIGWKQGNLLEPFTGCSVDIVVSNPPYIPDADIAELQPEVREHEPLTALAGGPDGLGPYRIMMSQLSLLAGQPRMVAFELGMGQAQDVAQMVREAGYPKIHIIKDLAGIERHVIGMLE</sequence>
<dbReference type="CDD" id="cd02440">
    <property type="entry name" value="AdoMet_MTases"/>
    <property type="match status" value="1"/>
</dbReference>
<proteinExistence type="inferred from homology"/>
<evidence type="ECO:0000256" key="3">
    <source>
        <dbReference type="ARBA" id="ARBA00022691"/>
    </source>
</evidence>
<gene>
    <name evidence="5" type="primary">prmC</name>
    <name evidence="8" type="ORF">ACFSC9_18350</name>
</gene>
<comment type="similarity">
    <text evidence="5">Belongs to the protein N5-glutamine methyltransferase family. PrmC subfamily.</text>
</comment>
<dbReference type="InterPro" id="IPR029063">
    <property type="entry name" value="SAM-dependent_MTases_sf"/>
</dbReference>
<feature type="domain" description="Release factor glutamine methyltransferase N-terminal" evidence="7">
    <location>
        <begin position="9"/>
        <end position="79"/>
    </location>
</feature>
<feature type="domain" description="Methyltransferase small" evidence="6">
    <location>
        <begin position="182"/>
        <end position="256"/>
    </location>
</feature>
<feature type="binding site" evidence="5">
    <location>
        <begin position="187"/>
        <end position="191"/>
    </location>
    <ligand>
        <name>S-adenosyl-L-methionine</name>
        <dbReference type="ChEBI" id="CHEBI:59789"/>
    </ligand>
</feature>
<organism evidence="8 9">
    <name type="scientific">Paenibacillus wenxiniae</name>
    <dbReference type="NCBI Taxonomy" id="1636843"/>
    <lineage>
        <taxon>Bacteria</taxon>
        <taxon>Bacillati</taxon>
        <taxon>Bacillota</taxon>
        <taxon>Bacilli</taxon>
        <taxon>Bacillales</taxon>
        <taxon>Paenibacillaceae</taxon>
        <taxon>Paenibacillus</taxon>
    </lineage>
</organism>
<dbReference type="InterPro" id="IPR004556">
    <property type="entry name" value="HemK-like"/>
</dbReference>
<dbReference type="PANTHER" id="PTHR18895">
    <property type="entry name" value="HEMK METHYLTRANSFERASE"/>
    <property type="match status" value="1"/>
</dbReference>
<dbReference type="EMBL" id="JBHUEH010000023">
    <property type="protein sequence ID" value="MFD1887462.1"/>
    <property type="molecule type" value="Genomic_DNA"/>
</dbReference>
<dbReference type="GO" id="GO:0032259">
    <property type="term" value="P:methylation"/>
    <property type="evidence" value="ECO:0007669"/>
    <property type="project" value="UniProtKB-KW"/>
</dbReference>
<dbReference type="Pfam" id="PF17827">
    <property type="entry name" value="PrmC_N"/>
    <property type="match status" value="1"/>
</dbReference>
<comment type="caution">
    <text evidence="5">Lacks conserved residue(s) required for the propagation of feature annotation.</text>
</comment>
<dbReference type="GO" id="GO:0008168">
    <property type="term" value="F:methyltransferase activity"/>
    <property type="evidence" value="ECO:0007669"/>
    <property type="project" value="UniProtKB-KW"/>
</dbReference>
<reference evidence="9" key="1">
    <citation type="journal article" date="2019" name="Int. J. Syst. Evol. Microbiol.">
        <title>The Global Catalogue of Microorganisms (GCM) 10K type strain sequencing project: providing services to taxonomists for standard genome sequencing and annotation.</title>
        <authorList>
            <consortium name="The Broad Institute Genomics Platform"/>
            <consortium name="The Broad Institute Genome Sequencing Center for Infectious Disease"/>
            <person name="Wu L."/>
            <person name="Ma J."/>
        </authorList>
    </citation>
    <scope>NUCLEOTIDE SEQUENCE [LARGE SCALE GENOMIC DNA]</scope>
    <source>
        <strain evidence="9">CCUG 54950</strain>
    </source>
</reference>
<keyword evidence="1 5" id="KW-0489">Methyltransferase</keyword>
<feature type="binding site" evidence="5">
    <location>
        <position position="252"/>
    </location>
    <ligand>
        <name>S-adenosyl-L-methionine</name>
        <dbReference type="ChEBI" id="CHEBI:59789"/>
    </ligand>
</feature>
<evidence type="ECO:0000256" key="2">
    <source>
        <dbReference type="ARBA" id="ARBA00022679"/>
    </source>
</evidence>
<dbReference type="PROSITE" id="PS00092">
    <property type="entry name" value="N6_MTASE"/>
    <property type="match status" value="1"/>
</dbReference>
<dbReference type="Gene3D" id="1.10.8.10">
    <property type="entry name" value="DNA helicase RuvA subunit, C-terminal domain"/>
    <property type="match status" value="1"/>
</dbReference>
<dbReference type="InterPro" id="IPR007848">
    <property type="entry name" value="Small_mtfrase_dom"/>
</dbReference>
<dbReference type="NCBIfam" id="TIGR00536">
    <property type="entry name" value="hemK_fam"/>
    <property type="match status" value="1"/>
</dbReference>
<name>A0ABW4RMR5_9BACL</name>
<comment type="caution">
    <text evidence="8">The sequence shown here is derived from an EMBL/GenBank/DDBJ whole genome shotgun (WGS) entry which is preliminary data.</text>
</comment>
<evidence type="ECO:0000259" key="6">
    <source>
        <dbReference type="Pfam" id="PF05175"/>
    </source>
</evidence>
<comment type="function">
    <text evidence="5">Methylates the class 1 translation termination release factors RF1/PrfA and RF2/PrfB on the glutamine residue of the universally conserved GGQ motif.</text>
</comment>
<evidence type="ECO:0000256" key="5">
    <source>
        <dbReference type="HAMAP-Rule" id="MF_02126"/>
    </source>
</evidence>
<evidence type="ECO:0000256" key="1">
    <source>
        <dbReference type="ARBA" id="ARBA00022603"/>
    </source>
</evidence>
<protein>
    <recommendedName>
        <fullName evidence="5">Release factor glutamine methyltransferase</fullName>
        <shortName evidence="5">RF MTase</shortName>
        <ecNumber evidence="5">2.1.1.297</ecNumber>
    </recommendedName>
    <alternativeName>
        <fullName evidence="5">N5-glutamine methyltransferase PrmC</fullName>
    </alternativeName>
    <alternativeName>
        <fullName evidence="5">Protein-(glutamine-N5) MTase PrmC</fullName>
    </alternativeName>
    <alternativeName>
        <fullName evidence="5">Protein-glutamine N-methyltransferase PrmC</fullName>
    </alternativeName>
</protein>
<dbReference type="InterPro" id="IPR040758">
    <property type="entry name" value="PrmC_N"/>
</dbReference>
<dbReference type="EC" id="2.1.1.297" evidence="5"/>
<keyword evidence="3 5" id="KW-0949">S-adenosyl-L-methionine</keyword>
<dbReference type="Pfam" id="PF05175">
    <property type="entry name" value="MTS"/>
    <property type="match status" value="1"/>
</dbReference>
<dbReference type="InterPro" id="IPR050320">
    <property type="entry name" value="N5-glutamine_MTase"/>
</dbReference>
<dbReference type="Gene3D" id="3.40.50.150">
    <property type="entry name" value="Vaccinia Virus protein VP39"/>
    <property type="match status" value="1"/>
</dbReference>
<dbReference type="HAMAP" id="MF_02126">
    <property type="entry name" value="RF_methyltr_PrmC"/>
    <property type="match status" value="1"/>
</dbReference>
<feature type="binding site" evidence="5">
    <location>
        <begin position="252"/>
        <end position="255"/>
    </location>
    <ligand>
        <name>substrate</name>
    </ligand>
</feature>
<evidence type="ECO:0000256" key="4">
    <source>
        <dbReference type="ARBA" id="ARBA00048391"/>
    </source>
</evidence>
<evidence type="ECO:0000259" key="7">
    <source>
        <dbReference type="Pfam" id="PF17827"/>
    </source>
</evidence>
<accession>A0ABW4RMR5</accession>
<dbReference type="InterPro" id="IPR002052">
    <property type="entry name" value="DNA_methylase_N6_adenine_CS"/>
</dbReference>
<dbReference type="RefSeq" id="WP_347325328.1">
    <property type="nucleotide sequence ID" value="NZ_JBCGUH010000005.1"/>
</dbReference>